<feature type="compositionally biased region" description="Basic and acidic residues" evidence="1">
    <location>
        <begin position="113"/>
        <end position="131"/>
    </location>
</feature>
<gene>
    <name evidence="2" type="ORF">F6B42_09755</name>
</gene>
<proteinExistence type="predicted"/>
<evidence type="ECO:0000256" key="1">
    <source>
        <dbReference type="SAM" id="MobiDB-lite"/>
    </source>
</evidence>
<dbReference type="Proteomes" id="UP000327039">
    <property type="component" value="Unassembled WGS sequence"/>
</dbReference>
<dbReference type="AlphaFoldDB" id="A0A5J5IVA7"/>
<name>A0A5J5IVA7_9MICO</name>
<evidence type="ECO:0000313" key="3">
    <source>
        <dbReference type="Proteomes" id="UP000327039"/>
    </source>
</evidence>
<comment type="caution">
    <text evidence="2">The sequence shown here is derived from an EMBL/GenBank/DDBJ whole genome shotgun (WGS) entry which is preliminary data.</text>
</comment>
<evidence type="ECO:0000313" key="2">
    <source>
        <dbReference type="EMBL" id="KAA9087224.1"/>
    </source>
</evidence>
<organism evidence="2 3">
    <name type="scientific">Microbacterium radiodurans</name>
    <dbReference type="NCBI Taxonomy" id="661398"/>
    <lineage>
        <taxon>Bacteria</taxon>
        <taxon>Bacillati</taxon>
        <taxon>Actinomycetota</taxon>
        <taxon>Actinomycetes</taxon>
        <taxon>Micrococcales</taxon>
        <taxon>Microbacteriaceae</taxon>
        <taxon>Microbacterium</taxon>
    </lineage>
</organism>
<keyword evidence="3" id="KW-1185">Reference proteome</keyword>
<feature type="region of interest" description="Disordered" evidence="1">
    <location>
        <begin position="79"/>
        <end position="131"/>
    </location>
</feature>
<dbReference type="EMBL" id="VYRZ01000002">
    <property type="protein sequence ID" value="KAA9087224.1"/>
    <property type="molecule type" value="Genomic_DNA"/>
</dbReference>
<protein>
    <submittedName>
        <fullName evidence="2">Uncharacterized protein</fullName>
    </submittedName>
</protein>
<feature type="region of interest" description="Disordered" evidence="1">
    <location>
        <begin position="39"/>
        <end position="60"/>
    </location>
</feature>
<reference evidence="3" key="1">
    <citation type="submission" date="2019-09" db="EMBL/GenBank/DDBJ databases">
        <title>Mumia zhuanghuii sp. nov. isolated from the intestinal contents of plateau pika (Ochotona curzoniae) in the Qinghai-Tibet plateau of China.</title>
        <authorList>
            <person name="Tian Z."/>
        </authorList>
    </citation>
    <scope>NUCLEOTIDE SEQUENCE [LARGE SCALE GENOMIC DNA]</scope>
    <source>
        <strain evidence="3">DSM 25564</strain>
    </source>
</reference>
<sequence length="131" mass="14674">MRQIVRSDGAGIPISPSTRIMSTFGYRLDTRASTSLRNSLVPTFTRDREPTTTDPRLNPGTLVEDVRIKRLLPVQLGDVRSRDRDQRGQASVVVSGSEMLHDPLTSRGGSFTDQHRDRRIEEMRGVDPDGQ</sequence>
<accession>A0A5J5IVA7</accession>